<comment type="similarity">
    <text evidence="1">Belongs to the TonB-dependent receptor family.</text>
</comment>
<dbReference type="InterPro" id="IPR039426">
    <property type="entry name" value="TonB-dep_rcpt-like"/>
</dbReference>
<keyword evidence="1" id="KW-0812">Transmembrane</keyword>
<keyword evidence="1" id="KW-0998">Cell outer membrane</keyword>
<dbReference type="Gene3D" id="2.170.130.10">
    <property type="entry name" value="TonB-dependent receptor, plug domain"/>
    <property type="match status" value="1"/>
</dbReference>
<evidence type="ECO:0000313" key="3">
    <source>
        <dbReference type="EMBL" id="GAA4431632.1"/>
    </source>
</evidence>
<dbReference type="InterPro" id="IPR012910">
    <property type="entry name" value="Plug_dom"/>
</dbReference>
<gene>
    <name evidence="3" type="ORF">GCM10023091_02640</name>
</gene>
<proteinExistence type="inferred from homology"/>
<dbReference type="PROSITE" id="PS00018">
    <property type="entry name" value="EF_HAND_1"/>
    <property type="match status" value="1"/>
</dbReference>
<dbReference type="EMBL" id="BAABEY010000001">
    <property type="protein sequence ID" value="GAA4431632.1"/>
    <property type="molecule type" value="Genomic_DNA"/>
</dbReference>
<dbReference type="InterPro" id="IPR018247">
    <property type="entry name" value="EF_Hand_1_Ca_BS"/>
</dbReference>
<keyword evidence="1" id="KW-0472">Membrane</keyword>
<dbReference type="InterPro" id="IPR023997">
    <property type="entry name" value="TonB-dep_OMP_SusC/RagA_CS"/>
</dbReference>
<reference evidence="4" key="1">
    <citation type="journal article" date="2019" name="Int. J. Syst. Evol. Microbiol.">
        <title>The Global Catalogue of Microorganisms (GCM) 10K type strain sequencing project: providing services to taxonomists for standard genome sequencing and annotation.</title>
        <authorList>
            <consortium name="The Broad Institute Genomics Platform"/>
            <consortium name="The Broad Institute Genome Sequencing Center for Infectious Disease"/>
            <person name="Wu L."/>
            <person name="Ma J."/>
        </authorList>
    </citation>
    <scope>NUCLEOTIDE SEQUENCE [LARGE SCALE GENOMIC DNA]</scope>
    <source>
        <strain evidence="4">JCM 31920</strain>
    </source>
</reference>
<dbReference type="InterPro" id="IPR023996">
    <property type="entry name" value="TonB-dep_OMP_SusC/RagA"/>
</dbReference>
<sequence>MNERNFKTLISLGALCLLQTCFPGAGRSQIGGRLTRPFTDSARVSLLDRTIDPRFLTGATSSVSGQELSTTPGGNRLNALAGRIPGFSIVQEDGLPGAESVNMLIRGYHSFRGSSAPLVLVNGRRDDVSMLEPNDIASITILKDAASTAMYGMNSTNGIVLITTKRGEEGRLKIEYNVQTSLQKPTRLPKFLDAYNYASLYNEAMLNDDPTAVVKYDNAALEAYKNGSDPYRYPNVNWLDEFLKKQSFQVRNNLNISGGNNVARYFFSGSYLSDGGIFNVDKGVNTYNTNTNISVLNARASVEVNVGKNLLLSTEIRAKRDKRNAPGAYSATYDESLFGTLYSTPANAHPVMNRDGSLAGTNDYRNNPYGMLNYRGYSNYLVTSFSNLTDLTYDLGGLTKGLSVKGSFGFTNYTQFYINRTKTFEVYQSNAGGGYDKIGLNSPITSSGNYDQIVRLYDHSLALNYDRTFGSHHVSAMVKYRREQIDNARSLELTQNFQGPRAYVSYRLKDRYLLDVSGAYEGSEQYPAGSRYGFFPAASAGWILSEEAFMKSTGIDFLKLRGSYGKTGKPANTYFEYLGAYTQAASQGGVFGTTPAASIGIYQSKIANPFVTWEKTTKSNIGLDVSVLKQRLSLTADFFSEKSKDILITNAISSMYGAVINTPGGLFENKGFEARARWDDQVKSFRYFVDVHYANASNKIVYMAEQLREHPWMYETGQPYGIRMGYVFDRYFTENDDLSTLPNQSMLGSQKPGDLKYKDLNGDNVIDENDIARISNAKMPRINYGAQVGFGYQNFDFSVLFQGTGKSSTYNSGSAFWEFQSRTGNAAEHHLDRWVPGAGQSAGYPRLTLSNPNNFVANSFWVRDNSFVRLKFMEIGYTTPEGFLKRVGVKGARIYLNGHNLMVWDKVKQKDPEIQDNGLAYPILKTVSLGLNVKF</sequence>
<dbReference type="Pfam" id="PF07715">
    <property type="entry name" value="Plug"/>
    <property type="match status" value="1"/>
</dbReference>
<feature type="domain" description="TonB-dependent receptor plug" evidence="2">
    <location>
        <begin position="56"/>
        <end position="159"/>
    </location>
</feature>
<keyword evidence="3" id="KW-0675">Receptor</keyword>
<dbReference type="RefSeq" id="WP_345026189.1">
    <property type="nucleotide sequence ID" value="NZ_BAABEY010000001.1"/>
</dbReference>
<dbReference type="PROSITE" id="PS52016">
    <property type="entry name" value="TONB_DEPENDENT_REC_3"/>
    <property type="match status" value="1"/>
</dbReference>
<comment type="subcellular location">
    <subcellularLocation>
        <location evidence="1">Cell outer membrane</location>
        <topology evidence="1">Multi-pass membrane protein</topology>
    </subcellularLocation>
</comment>
<evidence type="ECO:0000256" key="1">
    <source>
        <dbReference type="PROSITE-ProRule" id="PRU01360"/>
    </source>
</evidence>
<name>A0ABP8LKU3_9BACT</name>
<dbReference type="NCBIfam" id="TIGR04057">
    <property type="entry name" value="SusC_RagA_signa"/>
    <property type="match status" value="1"/>
</dbReference>
<keyword evidence="4" id="KW-1185">Reference proteome</keyword>
<comment type="caution">
    <text evidence="3">The sequence shown here is derived from an EMBL/GenBank/DDBJ whole genome shotgun (WGS) entry which is preliminary data.</text>
</comment>
<organism evidence="3 4">
    <name type="scientific">Ravibacter arvi</name>
    <dbReference type="NCBI Taxonomy" id="2051041"/>
    <lineage>
        <taxon>Bacteria</taxon>
        <taxon>Pseudomonadati</taxon>
        <taxon>Bacteroidota</taxon>
        <taxon>Cytophagia</taxon>
        <taxon>Cytophagales</taxon>
        <taxon>Spirosomataceae</taxon>
        <taxon>Ravibacter</taxon>
    </lineage>
</organism>
<evidence type="ECO:0000313" key="4">
    <source>
        <dbReference type="Proteomes" id="UP001501508"/>
    </source>
</evidence>
<dbReference type="SUPFAM" id="SSF56935">
    <property type="entry name" value="Porins"/>
    <property type="match status" value="1"/>
</dbReference>
<evidence type="ECO:0000259" key="2">
    <source>
        <dbReference type="Pfam" id="PF07715"/>
    </source>
</evidence>
<dbReference type="InterPro" id="IPR037066">
    <property type="entry name" value="Plug_dom_sf"/>
</dbReference>
<dbReference type="NCBIfam" id="TIGR04056">
    <property type="entry name" value="OMP_RagA_SusC"/>
    <property type="match status" value="1"/>
</dbReference>
<keyword evidence="1" id="KW-1134">Transmembrane beta strand</keyword>
<keyword evidence="1" id="KW-0813">Transport</keyword>
<dbReference type="Proteomes" id="UP001501508">
    <property type="component" value="Unassembled WGS sequence"/>
</dbReference>
<accession>A0ABP8LKU3</accession>
<protein>
    <submittedName>
        <fullName evidence="3">TonB-dependent receptor</fullName>
    </submittedName>
</protein>